<evidence type="ECO:0000313" key="2">
    <source>
        <dbReference type="EMBL" id="HIZ34317.1"/>
    </source>
</evidence>
<organism evidence="2 3">
    <name type="scientific">Candidatus Ruania gallistercoris</name>
    <dbReference type="NCBI Taxonomy" id="2838746"/>
    <lineage>
        <taxon>Bacteria</taxon>
        <taxon>Bacillati</taxon>
        <taxon>Actinomycetota</taxon>
        <taxon>Actinomycetes</taxon>
        <taxon>Micrococcales</taxon>
        <taxon>Ruaniaceae</taxon>
        <taxon>Ruania</taxon>
    </lineage>
</organism>
<reference evidence="2" key="1">
    <citation type="journal article" date="2021" name="PeerJ">
        <title>Extensive microbial diversity within the chicken gut microbiome revealed by metagenomics and culture.</title>
        <authorList>
            <person name="Gilroy R."/>
            <person name="Ravi A."/>
            <person name="Getino M."/>
            <person name="Pursley I."/>
            <person name="Horton D.L."/>
            <person name="Alikhan N.F."/>
            <person name="Baker D."/>
            <person name="Gharbi K."/>
            <person name="Hall N."/>
            <person name="Watson M."/>
            <person name="Adriaenssens E.M."/>
            <person name="Foster-Nyarko E."/>
            <person name="Jarju S."/>
            <person name="Secka A."/>
            <person name="Antonio M."/>
            <person name="Oren A."/>
            <person name="Chaudhuri R.R."/>
            <person name="La Ragione R."/>
            <person name="Hildebrand F."/>
            <person name="Pallen M.J."/>
        </authorList>
    </citation>
    <scope>NUCLEOTIDE SEQUENCE</scope>
    <source>
        <strain evidence="2">ChiGjej4B4-7305</strain>
    </source>
</reference>
<evidence type="ECO:0000313" key="3">
    <source>
        <dbReference type="Proteomes" id="UP000824037"/>
    </source>
</evidence>
<evidence type="ECO:0000259" key="1">
    <source>
        <dbReference type="Pfam" id="PF18310"/>
    </source>
</evidence>
<name>A0A9D2EBG7_9MICO</name>
<dbReference type="Proteomes" id="UP000824037">
    <property type="component" value="Unassembled WGS sequence"/>
</dbReference>
<gene>
    <name evidence="2" type="ORF">H9815_00955</name>
</gene>
<protein>
    <submittedName>
        <fullName evidence="2">DUF5605 domain-containing protein</fullName>
    </submittedName>
</protein>
<dbReference type="Pfam" id="PF18310">
    <property type="entry name" value="DUF5605"/>
    <property type="match status" value="1"/>
</dbReference>
<accession>A0A9D2EBG7</accession>
<proteinExistence type="predicted"/>
<sequence length="437" mass="47759">MSPAAPSTVGQWDLFELDVTGTDATEATFSHADRWAVAEPVTAGGRQVIRFAPEEIGTWEYTVAGEGGRPVSTGSVQCLPAANGDPGPVRVRGTRFVHADGAAHHPLSTTSSWWYRQDPQSRAETLATLARSPFSSVRLSVLAQGATEWPGPAELDEVESAVVALRETGFQAELVLFATSGLTPGKPGWAEHLQQVVHRFAAFRNVWWCLAVDADHADVEAWTWDEALRLVAEADHARRPLTVHAGPRFDFGRRLISHASVRDDAQLEAIDPVRAHRKPAVLDVGTEGDLPIPSGGRTAEDLVASAWWAVCRGGYVAHAEQFARHSWSRHGGSLDGQAAPRLAFLAEVLADAPDDLARDPAESKTFTLTHPGQYYLQYHGLHRYSTHAYAVPADAEFTVELLDTWNMTTEQLPGTFSGEFVLELPRRPYLAVRVQRC</sequence>
<feature type="domain" description="DUF5605" evidence="1">
    <location>
        <begin position="371"/>
        <end position="435"/>
    </location>
</feature>
<dbReference type="InterPro" id="IPR041239">
    <property type="entry name" value="DUF5605"/>
</dbReference>
<dbReference type="AlphaFoldDB" id="A0A9D2EBG7"/>
<comment type="caution">
    <text evidence="2">The sequence shown here is derived from an EMBL/GenBank/DDBJ whole genome shotgun (WGS) entry which is preliminary data.</text>
</comment>
<dbReference type="EMBL" id="DXBY01000019">
    <property type="protein sequence ID" value="HIZ34317.1"/>
    <property type="molecule type" value="Genomic_DNA"/>
</dbReference>
<dbReference type="Gene3D" id="3.20.20.80">
    <property type="entry name" value="Glycosidases"/>
    <property type="match status" value="1"/>
</dbReference>
<dbReference type="Gene3D" id="2.60.40.3950">
    <property type="match status" value="1"/>
</dbReference>
<reference evidence="2" key="2">
    <citation type="submission" date="2021-04" db="EMBL/GenBank/DDBJ databases">
        <authorList>
            <person name="Gilroy R."/>
        </authorList>
    </citation>
    <scope>NUCLEOTIDE SEQUENCE</scope>
    <source>
        <strain evidence="2">ChiGjej4B4-7305</strain>
    </source>
</reference>